<dbReference type="GO" id="GO:0030151">
    <property type="term" value="F:molybdenum ion binding"/>
    <property type="evidence" value="ECO:0007669"/>
    <property type="project" value="TreeGrafter"/>
</dbReference>
<feature type="domain" description="Molybdopterin oxidoreductase N-terminal" evidence="5">
    <location>
        <begin position="8"/>
        <end position="47"/>
    </location>
</feature>
<dbReference type="GO" id="GO:0009061">
    <property type="term" value="P:anaerobic respiration"/>
    <property type="evidence" value="ECO:0007669"/>
    <property type="project" value="TreeGrafter"/>
</dbReference>
<accession>A0A5E4VBN6</accession>
<gene>
    <name evidence="6" type="primary">dorA_2</name>
    <name evidence="6" type="ORF">PTE30175_02450</name>
</gene>
<evidence type="ECO:0000313" key="6">
    <source>
        <dbReference type="EMBL" id="VVE08809.1"/>
    </source>
</evidence>
<dbReference type="EMBL" id="CABPRZ010000009">
    <property type="protein sequence ID" value="VVE08809.1"/>
    <property type="molecule type" value="Genomic_DNA"/>
</dbReference>
<dbReference type="SUPFAM" id="SSF53706">
    <property type="entry name" value="Formate dehydrogenase/DMSO reductase, domains 1-3"/>
    <property type="match status" value="1"/>
</dbReference>
<evidence type="ECO:0000259" key="5">
    <source>
        <dbReference type="Pfam" id="PF18364"/>
    </source>
</evidence>
<keyword evidence="3 6" id="KW-0560">Oxidoreductase</keyword>
<dbReference type="InterPro" id="IPR041460">
    <property type="entry name" value="Molybdopterin_N"/>
</dbReference>
<dbReference type="GO" id="GO:0009055">
    <property type="term" value="F:electron transfer activity"/>
    <property type="evidence" value="ECO:0007669"/>
    <property type="project" value="TreeGrafter"/>
</dbReference>
<dbReference type="GO" id="GO:0030288">
    <property type="term" value="C:outer membrane-bounded periplasmic space"/>
    <property type="evidence" value="ECO:0007669"/>
    <property type="project" value="TreeGrafter"/>
</dbReference>
<dbReference type="PANTHER" id="PTHR43742:SF10">
    <property type="entry name" value="TRIMETHYLAMINE-N-OXIDE REDUCTASE 2"/>
    <property type="match status" value="1"/>
</dbReference>
<dbReference type="PANTHER" id="PTHR43742">
    <property type="entry name" value="TRIMETHYLAMINE-N-OXIDE REDUCTASE"/>
    <property type="match status" value="1"/>
</dbReference>
<organism evidence="6 7">
    <name type="scientific">Pandoraea terrae</name>
    <dbReference type="NCBI Taxonomy" id="1537710"/>
    <lineage>
        <taxon>Bacteria</taxon>
        <taxon>Pseudomonadati</taxon>
        <taxon>Pseudomonadota</taxon>
        <taxon>Betaproteobacteria</taxon>
        <taxon>Burkholderiales</taxon>
        <taxon>Burkholderiaceae</taxon>
        <taxon>Pandoraea</taxon>
    </lineage>
</organism>
<dbReference type="InterPro" id="IPR050612">
    <property type="entry name" value="Prok_Mopterin_Oxidored"/>
</dbReference>
<sequence>MTQQLRTHSAHWGAFHAGMEDGRLVVRPHPGDPDPNPLIDNFPDALRHPVRIAAPAIRRGWLERGPGADDMRGRDEYVQVSWDQALDLLARELQRVRGAHGPRAVFGGSYGWSSAGRFHHAQSQIHRFLNAAMGGYVRSVNSYSAGCAEVLIPHILGSYEKAVRRNVTWEQVACHTEVVLAFGGMALKNARVAGGGVSRHVERGAMREATGRGCRFVCISPLRSDLSEEAVAD</sequence>
<reference evidence="6 7" key="1">
    <citation type="submission" date="2019-08" db="EMBL/GenBank/DDBJ databases">
        <authorList>
            <person name="Peeters C."/>
        </authorList>
    </citation>
    <scope>NUCLEOTIDE SEQUENCE [LARGE SCALE GENOMIC DNA]</scope>
    <source>
        <strain evidence="6 7">LMG 30175</strain>
    </source>
</reference>
<proteinExistence type="predicted"/>
<evidence type="ECO:0000256" key="1">
    <source>
        <dbReference type="ARBA" id="ARBA00001942"/>
    </source>
</evidence>
<dbReference type="Pfam" id="PF18364">
    <property type="entry name" value="Molybdopterin_N"/>
    <property type="match status" value="1"/>
</dbReference>
<dbReference type="Pfam" id="PF00384">
    <property type="entry name" value="Molybdopterin"/>
    <property type="match status" value="1"/>
</dbReference>
<keyword evidence="2" id="KW-0500">Molybdenum</keyword>
<dbReference type="GO" id="GO:0050626">
    <property type="term" value="F:trimethylamine-N-oxide reductase (cytochrome c) activity"/>
    <property type="evidence" value="ECO:0007669"/>
    <property type="project" value="UniProtKB-EC"/>
</dbReference>
<comment type="cofactor">
    <cofactor evidence="1">
        <name>Mo-bis(molybdopterin guanine dinucleotide)</name>
        <dbReference type="ChEBI" id="CHEBI:60539"/>
    </cofactor>
</comment>
<keyword evidence="7" id="KW-1185">Reference proteome</keyword>
<dbReference type="Gene3D" id="3.40.50.740">
    <property type="match status" value="1"/>
</dbReference>
<name>A0A5E4VBN6_9BURK</name>
<evidence type="ECO:0000313" key="7">
    <source>
        <dbReference type="Proteomes" id="UP000414233"/>
    </source>
</evidence>
<dbReference type="AlphaFoldDB" id="A0A5E4VBN6"/>
<dbReference type="Proteomes" id="UP000414233">
    <property type="component" value="Unassembled WGS sequence"/>
</dbReference>
<feature type="domain" description="Molybdopterin oxidoreductase" evidence="4">
    <location>
        <begin position="51"/>
        <end position="193"/>
    </location>
</feature>
<evidence type="ECO:0000256" key="2">
    <source>
        <dbReference type="ARBA" id="ARBA00022505"/>
    </source>
</evidence>
<evidence type="ECO:0000259" key="4">
    <source>
        <dbReference type="Pfam" id="PF00384"/>
    </source>
</evidence>
<dbReference type="InterPro" id="IPR006656">
    <property type="entry name" value="Mopterin_OxRdtase"/>
</dbReference>
<evidence type="ECO:0000256" key="3">
    <source>
        <dbReference type="ARBA" id="ARBA00023002"/>
    </source>
</evidence>
<dbReference type="EC" id="1.7.2.3" evidence="6"/>
<protein>
    <submittedName>
        <fullName evidence="6">Dimethyl sulfoxide/trimethylamine N-oxide reductase</fullName>
        <ecNumber evidence="6">1.7.2.3</ecNumber>
    </submittedName>
</protein>